<feature type="domain" description="PAC" evidence="9">
    <location>
        <begin position="699"/>
        <end position="751"/>
    </location>
</feature>
<keyword evidence="6" id="KW-0175">Coiled coil</keyword>
<evidence type="ECO:0000256" key="1">
    <source>
        <dbReference type="ARBA" id="ARBA00000085"/>
    </source>
</evidence>
<keyword evidence="11" id="KW-1185">Reference proteome</keyword>
<dbReference type="Gene3D" id="1.10.287.130">
    <property type="match status" value="1"/>
</dbReference>
<dbReference type="Pfam" id="PF13185">
    <property type="entry name" value="GAF_2"/>
    <property type="match status" value="1"/>
</dbReference>
<feature type="domain" description="Histidine kinase" evidence="7">
    <location>
        <begin position="787"/>
        <end position="1009"/>
    </location>
</feature>
<feature type="domain" description="PAS" evidence="8">
    <location>
        <begin position="626"/>
        <end position="697"/>
    </location>
</feature>
<dbReference type="InterPro" id="IPR013656">
    <property type="entry name" value="PAS_4"/>
</dbReference>
<comment type="caution">
    <text evidence="10">The sequence shown here is derived from an EMBL/GenBank/DDBJ whole genome shotgun (WGS) entry which is preliminary data.</text>
</comment>
<feature type="coiled-coil region" evidence="6">
    <location>
        <begin position="739"/>
        <end position="773"/>
    </location>
</feature>
<dbReference type="CDD" id="cd00082">
    <property type="entry name" value="HisKA"/>
    <property type="match status" value="1"/>
</dbReference>
<evidence type="ECO:0000259" key="9">
    <source>
        <dbReference type="PROSITE" id="PS50113"/>
    </source>
</evidence>
<dbReference type="SMART" id="SM00387">
    <property type="entry name" value="HATPase_c"/>
    <property type="match status" value="1"/>
</dbReference>
<evidence type="ECO:0000256" key="4">
    <source>
        <dbReference type="ARBA" id="ARBA00022679"/>
    </source>
</evidence>
<dbReference type="Proteomes" id="UP001596106">
    <property type="component" value="Unassembled WGS sequence"/>
</dbReference>
<dbReference type="SUPFAM" id="SSF55874">
    <property type="entry name" value="ATPase domain of HSP90 chaperone/DNA topoisomerase II/histidine kinase"/>
    <property type="match status" value="1"/>
</dbReference>
<name>A0ABW0I5T5_9BACT</name>
<dbReference type="InterPro" id="IPR000700">
    <property type="entry name" value="PAS-assoc_C"/>
</dbReference>
<dbReference type="Gene3D" id="3.30.450.20">
    <property type="entry name" value="PAS domain"/>
    <property type="match status" value="4"/>
</dbReference>
<dbReference type="Gene3D" id="3.30.450.40">
    <property type="match status" value="1"/>
</dbReference>
<accession>A0ABW0I5T5</accession>
<dbReference type="PANTHER" id="PTHR43304">
    <property type="entry name" value="PHYTOCHROME-LIKE PROTEIN CPH1"/>
    <property type="match status" value="1"/>
</dbReference>
<dbReference type="EMBL" id="JBHSMA010000001">
    <property type="protein sequence ID" value="MFC5408704.1"/>
    <property type="molecule type" value="Genomic_DNA"/>
</dbReference>
<organism evidence="10 11">
    <name type="scientific">Larkinella bovis</name>
    <dbReference type="NCBI Taxonomy" id="683041"/>
    <lineage>
        <taxon>Bacteria</taxon>
        <taxon>Pseudomonadati</taxon>
        <taxon>Bacteroidota</taxon>
        <taxon>Cytophagia</taxon>
        <taxon>Cytophagales</taxon>
        <taxon>Spirosomataceae</taxon>
        <taxon>Larkinella</taxon>
    </lineage>
</organism>
<keyword evidence="5" id="KW-0418">Kinase</keyword>
<dbReference type="InterPro" id="IPR005467">
    <property type="entry name" value="His_kinase_dom"/>
</dbReference>
<evidence type="ECO:0000259" key="7">
    <source>
        <dbReference type="PROSITE" id="PS50109"/>
    </source>
</evidence>
<keyword evidence="3" id="KW-0597">Phosphoprotein</keyword>
<dbReference type="Pfam" id="PF02518">
    <property type="entry name" value="HATPase_c"/>
    <property type="match status" value="1"/>
</dbReference>
<dbReference type="EC" id="2.7.13.3" evidence="2"/>
<evidence type="ECO:0000256" key="6">
    <source>
        <dbReference type="SAM" id="Coils"/>
    </source>
</evidence>
<dbReference type="InterPro" id="IPR036097">
    <property type="entry name" value="HisK_dim/P_sf"/>
</dbReference>
<evidence type="ECO:0000256" key="2">
    <source>
        <dbReference type="ARBA" id="ARBA00012438"/>
    </source>
</evidence>
<reference evidence="11" key="1">
    <citation type="journal article" date="2019" name="Int. J. Syst. Evol. Microbiol.">
        <title>The Global Catalogue of Microorganisms (GCM) 10K type strain sequencing project: providing services to taxonomists for standard genome sequencing and annotation.</title>
        <authorList>
            <consortium name="The Broad Institute Genomics Platform"/>
            <consortium name="The Broad Institute Genome Sequencing Center for Infectious Disease"/>
            <person name="Wu L."/>
            <person name="Ma J."/>
        </authorList>
    </citation>
    <scope>NUCLEOTIDE SEQUENCE [LARGE SCALE GENOMIC DNA]</scope>
    <source>
        <strain evidence="11">CCUG 55250</strain>
    </source>
</reference>
<comment type="catalytic activity">
    <reaction evidence="1">
        <text>ATP + protein L-histidine = ADP + protein N-phospho-L-histidine.</text>
        <dbReference type="EC" id="2.7.13.3"/>
    </reaction>
</comment>
<evidence type="ECO:0000313" key="11">
    <source>
        <dbReference type="Proteomes" id="UP001596106"/>
    </source>
</evidence>
<dbReference type="SUPFAM" id="SSF55781">
    <property type="entry name" value="GAF domain-like"/>
    <property type="match status" value="1"/>
</dbReference>
<protein>
    <recommendedName>
        <fullName evidence="2">histidine kinase</fullName>
        <ecNumber evidence="2">2.7.13.3</ecNumber>
    </recommendedName>
</protein>
<dbReference type="Gene3D" id="3.30.565.10">
    <property type="entry name" value="Histidine kinase-like ATPase, C-terminal domain"/>
    <property type="match status" value="1"/>
</dbReference>
<dbReference type="PROSITE" id="PS50113">
    <property type="entry name" value="PAC"/>
    <property type="match status" value="1"/>
</dbReference>
<dbReference type="InterPro" id="IPR052162">
    <property type="entry name" value="Sensor_kinase/Photoreceptor"/>
</dbReference>
<dbReference type="InterPro" id="IPR004358">
    <property type="entry name" value="Sig_transdc_His_kin-like_C"/>
</dbReference>
<dbReference type="PROSITE" id="PS50112">
    <property type="entry name" value="PAS"/>
    <property type="match status" value="1"/>
</dbReference>
<dbReference type="InterPro" id="IPR003018">
    <property type="entry name" value="GAF"/>
</dbReference>
<evidence type="ECO:0000259" key="8">
    <source>
        <dbReference type="PROSITE" id="PS50112"/>
    </source>
</evidence>
<dbReference type="NCBIfam" id="TIGR00229">
    <property type="entry name" value="sensory_box"/>
    <property type="match status" value="1"/>
</dbReference>
<dbReference type="InterPro" id="IPR001610">
    <property type="entry name" value="PAC"/>
</dbReference>
<dbReference type="SMART" id="SM00388">
    <property type="entry name" value="HisKA"/>
    <property type="match status" value="1"/>
</dbReference>
<dbReference type="InterPro" id="IPR000014">
    <property type="entry name" value="PAS"/>
</dbReference>
<dbReference type="SUPFAM" id="SSF55785">
    <property type="entry name" value="PYP-like sensor domain (PAS domain)"/>
    <property type="match status" value="4"/>
</dbReference>
<dbReference type="PROSITE" id="PS50109">
    <property type="entry name" value="HIS_KIN"/>
    <property type="match status" value="1"/>
</dbReference>
<dbReference type="SMART" id="SM00091">
    <property type="entry name" value="PAS"/>
    <property type="match status" value="3"/>
</dbReference>
<dbReference type="InterPro" id="IPR003594">
    <property type="entry name" value="HATPase_dom"/>
</dbReference>
<proteinExistence type="predicted"/>
<dbReference type="InterPro" id="IPR036890">
    <property type="entry name" value="HATPase_C_sf"/>
</dbReference>
<dbReference type="Pfam" id="PF08447">
    <property type="entry name" value="PAS_3"/>
    <property type="match status" value="1"/>
</dbReference>
<dbReference type="CDD" id="cd00130">
    <property type="entry name" value="PAS"/>
    <property type="match status" value="2"/>
</dbReference>
<dbReference type="RefSeq" id="WP_379841836.1">
    <property type="nucleotide sequence ID" value="NZ_JBHSMA010000001.1"/>
</dbReference>
<dbReference type="Pfam" id="PF08448">
    <property type="entry name" value="PAS_4"/>
    <property type="match status" value="2"/>
</dbReference>
<dbReference type="SMART" id="SM00086">
    <property type="entry name" value="PAC"/>
    <property type="match status" value="3"/>
</dbReference>
<dbReference type="PANTHER" id="PTHR43304:SF1">
    <property type="entry name" value="PAC DOMAIN-CONTAINING PROTEIN"/>
    <property type="match status" value="1"/>
</dbReference>
<dbReference type="SUPFAM" id="SSF47384">
    <property type="entry name" value="Homodimeric domain of signal transducing histidine kinase"/>
    <property type="match status" value="1"/>
</dbReference>
<dbReference type="Pfam" id="PF00512">
    <property type="entry name" value="HisKA"/>
    <property type="match status" value="1"/>
</dbReference>
<dbReference type="InterPro" id="IPR035965">
    <property type="entry name" value="PAS-like_dom_sf"/>
</dbReference>
<evidence type="ECO:0000256" key="5">
    <source>
        <dbReference type="ARBA" id="ARBA00022777"/>
    </source>
</evidence>
<evidence type="ECO:0000313" key="10">
    <source>
        <dbReference type="EMBL" id="MFC5408704.1"/>
    </source>
</evidence>
<dbReference type="PRINTS" id="PR00344">
    <property type="entry name" value="BCTRLSENSOR"/>
</dbReference>
<dbReference type="InterPro" id="IPR003661">
    <property type="entry name" value="HisK_dim/P_dom"/>
</dbReference>
<dbReference type="InterPro" id="IPR029016">
    <property type="entry name" value="GAF-like_dom_sf"/>
</dbReference>
<gene>
    <name evidence="10" type="ORF">ACFPMF_05260</name>
</gene>
<evidence type="ECO:0000256" key="3">
    <source>
        <dbReference type="ARBA" id="ARBA00022553"/>
    </source>
</evidence>
<dbReference type="InterPro" id="IPR013655">
    <property type="entry name" value="PAS_fold_3"/>
</dbReference>
<sequence length="1009" mass="113616">MNTADRTPPQFLTGGGEVGHLLRSFDWSGNPLGEPDQWPQSLKTAVSIVLRSGYPMFIWWGPHLINIHNDAYIPLMGHKHPAFLGKPAPEIWYEIWEESLLPMKNRVFDQQESVYGQELMLLLERKEFPEEGYFNFSYSPIIDETGQVGGLFCACHEETDKVLRQRRLQTLNELSSRITPAPDRDSVGRAAIEVLTKNYKDLPFSAFYLLDAQQTEARLSGTSGVLANDAVFAQTVPLQTGLAGDFWNVQAVAQTGEPALIENVSEKITALQHAITDRLPDRAYVLPIQPGNPENRFGVLVFGLSPHRAFDTEYRIFLEMIGAQIATVIDTLEAHEMELQRSRQLAEIDRVAQETIAQNRQKADEHVRSIIHQAPVGIAVLMGDQFVFEAANETYGSLVDKHPDEILGKPMLDALPELRGQGITELLANVVKTGQPYFGNEFPVTLNRAGRPELVYFNFIYQPLRRADQSVSGIIVVANDVTELVTSKYKLQESERQFRNLVIQSPIAMAIFRGPEFIIEIANETMLKTLWKRTLREVQGKKLLDIFPELRDQPYPQLLTNVLQTGISHTDKEALTYIKTKAGVGKYYLDYEYAPLFGTDNRVAGIMVTVNDVSEKVLARISINEAEQRSRLAIEAAEMGTYDLDLETGGFLYSERLAAIFGLARHQPFPRIAFEERIHPDDLPVRARAYEQALKTGRLLYEVRLKESGGQIPWVRVVGSIIFNEQKQPVRLLGAAIDITQQVEARKSLEEAAEVLEKRVEQRTLELQNSNHELLRTNHELEQFAYIASHDLQEPLRKIQTFSELLRESLHDEASSQVLLEKISSSAQRMSALIRGVLNFSRLSKTDEQFVPTDLNQILASVKTDFELLLEQKGAILSQDTLPTIPAIPLQLTQLFTNLIGNSLKFSEKNPVIHISSSRPSSEEIKSIPPLNPDKTYIKLTFKDNGIGFDQNYAEQIFIIFHRLNGRKSYSGTGIGLALCKKIVENHQGFIAAESTPDQGATFSVYLPT</sequence>
<keyword evidence="4" id="KW-0808">Transferase</keyword>